<sequence length="95" mass="10773">MNGQDPSIYNQNSQGWVFFVKAAFFLSLVAMSTAILFLPTTVWIKGYLAMGSLMVVTTSIMLSKTMRDEFEARKLVNRLNEARTEQFLKDVDRAA</sequence>
<feature type="domain" description="YiaAB two helix" evidence="2">
    <location>
        <begin position="16"/>
        <end position="68"/>
    </location>
</feature>
<keyword evidence="1" id="KW-0812">Transmembrane</keyword>
<proteinExistence type="predicted"/>
<dbReference type="Proteomes" id="UP000664417">
    <property type="component" value="Unassembled WGS sequence"/>
</dbReference>
<keyword evidence="4" id="KW-1185">Reference proteome</keyword>
<evidence type="ECO:0000259" key="2">
    <source>
        <dbReference type="Pfam" id="PF05360"/>
    </source>
</evidence>
<evidence type="ECO:0000256" key="1">
    <source>
        <dbReference type="SAM" id="Phobius"/>
    </source>
</evidence>
<feature type="transmembrane region" description="Helical" evidence="1">
    <location>
        <begin position="44"/>
        <end position="63"/>
    </location>
</feature>
<organism evidence="3 4">
    <name type="scientific">Acanthopleuribacter pedis</name>
    <dbReference type="NCBI Taxonomy" id="442870"/>
    <lineage>
        <taxon>Bacteria</taxon>
        <taxon>Pseudomonadati</taxon>
        <taxon>Acidobacteriota</taxon>
        <taxon>Holophagae</taxon>
        <taxon>Acanthopleuribacterales</taxon>
        <taxon>Acanthopleuribacteraceae</taxon>
        <taxon>Acanthopleuribacter</taxon>
    </lineage>
</organism>
<evidence type="ECO:0000313" key="3">
    <source>
        <dbReference type="EMBL" id="MBO1320728.1"/>
    </source>
</evidence>
<feature type="transmembrane region" description="Helical" evidence="1">
    <location>
        <begin position="16"/>
        <end position="38"/>
    </location>
</feature>
<gene>
    <name evidence="3" type="ORF">J3U88_19775</name>
</gene>
<name>A0A8J7U5R2_9BACT</name>
<dbReference type="EMBL" id="JAFREP010000019">
    <property type="protein sequence ID" value="MBO1320728.1"/>
    <property type="molecule type" value="Genomic_DNA"/>
</dbReference>
<reference evidence="3" key="1">
    <citation type="submission" date="2021-03" db="EMBL/GenBank/DDBJ databases">
        <authorList>
            <person name="Wang G."/>
        </authorList>
    </citation>
    <scope>NUCLEOTIDE SEQUENCE</scope>
    <source>
        <strain evidence="3">KCTC 12899</strain>
    </source>
</reference>
<keyword evidence="1" id="KW-1133">Transmembrane helix</keyword>
<dbReference type="InterPro" id="IPR008024">
    <property type="entry name" value="YiaAB"/>
</dbReference>
<dbReference type="Pfam" id="PF05360">
    <property type="entry name" value="YiaAB"/>
    <property type="match status" value="1"/>
</dbReference>
<comment type="caution">
    <text evidence="3">The sequence shown here is derived from an EMBL/GenBank/DDBJ whole genome shotgun (WGS) entry which is preliminary data.</text>
</comment>
<dbReference type="RefSeq" id="WP_207860682.1">
    <property type="nucleotide sequence ID" value="NZ_JAFREP010000019.1"/>
</dbReference>
<dbReference type="AlphaFoldDB" id="A0A8J7U5R2"/>
<accession>A0A8J7U5R2</accession>
<protein>
    <recommendedName>
        <fullName evidence="2">YiaAB two helix domain-containing protein</fullName>
    </recommendedName>
</protein>
<keyword evidence="1" id="KW-0472">Membrane</keyword>
<evidence type="ECO:0000313" key="4">
    <source>
        <dbReference type="Proteomes" id="UP000664417"/>
    </source>
</evidence>